<dbReference type="InterPro" id="IPR004516">
    <property type="entry name" value="HisRS/HisZ"/>
</dbReference>
<dbReference type="AlphaFoldDB" id="X1AP35"/>
<dbReference type="Pfam" id="PF13393">
    <property type="entry name" value="tRNA-synt_His"/>
    <property type="match status" value="1"/>
</dbReference>
<dbReference type="PANTHER" id="PTHR43707">
    <property type="entry name" value="HISTIDYL-TRNA SYNTHETASE"/>
    <property type="match status" value="1"/>
</dbReference>
<proteinExistence type="predicted"/>
<dbReference type="InterPro" id="IPR041715">
    <property type="entry name" value="HisRS-like_core"/>
</dbReference>
<dbReference type="PANTHER" id="PTHR43707:SF1">
    <property type="entry name" value="HISTIDINE--TRNA LIGASE, MITOCHONDRIAL-RELATED"/>
    <property type="match status" value="1"/>
</dbReference>
<reference evidence="2" key="1">
    <citation type="journal article" date="2014" name="Front. Microbiol.">
        <title>High frequency of phylogenetically diverse reductive dehalogenase-homologous genes in deep subseafloor sedimentary metagenomes.</title>
        <authorList>
            <person name="Kawai M."/>
            <person name="Futagami T."/>
            <person name="Toyoda A."/>
            <person name="Takaki Y."/>
            <person name="Nishi S."/>
            <person name="Hori S."/>
            <person name="Arai W."/>
            <person name="Tsubouchi T."/>
            <person name="Morono Y."/>
            <person name="Uchiyama I."/>
            <person name="Ito T."/>
            <person name="Fujiyama A."/>
            <person name="Inagaki F."/>
            <person name="Takami H."/>
        </authorList>
    </citation>
    <scope>NUCLEOTIDE SEQUENCE</scope>
    <source>
        <strain evidence="2">Expedition CK06-06</strain>
    </source>
</reference>
<dbReference type="GO" id="GO:0006427">
    <property type="term" value="P:histidyl-tRNA aminoacylation"/>
    <property type="evidence" value="ECO:0007669"/>
    <property type="project" value="TreeGrafter"/>
</dbReference>
<dbReference type="SUPFAM" id="SSF55681">
    <property type="entry name" value="Class II aaRS and biotin synthetases"/>
    <property type="match status" value="1"/>
</dbReference>
<dbReference type="GO" id="GO:0004821">
    <property type="term" value="F:histidine-tRNA ligase activity"/>
    <property type="evidence" value="ECO:0007669"/>
    <property type="project" value="TreeGrafter"/>
</dbReference>
<comment type="caution">
    <text evidence="2">The sequence shown here is derived from an EMBL/GenBank/DDBJ whole genome shotgun (WGS) entry which is preliminary data.</text>
</comment>
<dbReference type="PROSITE" id="PS50862">
    <property type="entry name" value="AA_TRNA_LIGASE_II"/>
    <property type="match status" value="1"/>
</dbReference>
<feature type="domain" description="Aminoacyl-transfer RNA synthetases class-II family profile" evidence="1">
    <location>
        <begin position="8"/>
        <end position="183"/>
    </location>
</feature>
<gene>
    <name evidence="2" type="ORF">S01H4_05436</name>
</gene>
<dbReference type="Gene3D" id="3.30.930.10">
    <property type="entry name" value="Bira Bifunctional Protein, Domain 2"/>
    <property type="match status" value="1"/>
</dbReference>
<feature type="non-terminal residue" evidence="2">
    <location>
        <position position="201"/>
    </location>
</feature>
<accession>X1AP35</accession>
<evidence type="ECO:0000313" key="2">
    <source>
        <dbReference type="EMBL" id="GAG71167.1"/>
    </source>
</evidence>
<dbReference type="EMBL" id="BART01001577">
    <property type="protein sequence ID" value="GAG71167.1"/>
    <property type="molecule type" value="Genomic_DNA"/>
</dbReference>
<dbReference type="GO" id="GO:0005737">
    <property type="term" value="C:cytoplasm"/>
    <property type="evidence" value="ECO:0007669"/>
    <property type="project" value="InterPro"/>
</dbReference>
<evidence type="ECO:0000259" key="1">
    <source>
        <dbReference type="PROSITE" id="PS50862"/>
    </source>
</evidence>
<protein>
    <recommendedName>
        <fullName evidence="1">Aminoacyl-transfer RNA synthetases class-II family profile domain-containing protein</fullName>
    </recommendedName>
</protein>
<sequence>MTYQKPKGTRDIFGLELERIEAINSIARRFFKNNGYEEIRIPTFEFAELFSRSIGETTDIVEKEMYTFEIDKRVYVLRPEGTASVLRAFIENKLSLPARFLYIGSMFRKERPQKGRYREFEQIGIELLGEPKPFYDAEVIDQAKRFLDVIGAREFYIEVNSIGCPKCRSVYKDILRNYLKPIINKICSDCQRRLEKNFLRV</sequence>
<dbReference type="CDD" id="cd00773">
    <property type="entry name" value="HisRS-like_core"/>
    <property type="match status" value="1"/>
</dbReference>
<organism evidence="2">
    <name type="scientific">marine sediment metagenome</name>
    <dbReference type="NCBI Taxonomy" id="412755"/>
    <lineage>
        <taxon>unclassified sequences</taxon>
        <taxon>metagenomes</taxon>
        <taxon>ecological metagenomes</taxon>
    </lineage>
</organism>
<name>X1AP35_9ZZZZ</name>
<dbReference type="InterPro" id="IPR006195">
    <property type="entry name" value="aa-tRNA-synth_II"/>
</dbReference>
<dbReference type="InterPro" id="IPR045864">
    <property type="entry name" value="aa-tRNA-synth_II/BPL/LPL"/>
</dbReference>